<name>A0A4R5NJH0_LENBU</name>
<organism evidence="2 3">
    <name type="scientific">Lentilactobacillus buchneri DSM 20057</name>
    <dbReference type="NCBI Taxonomy" id="1423728"/>
    <lineage>
        <taxon>Bacteria</taxon>
        <taxon>Bacillati</taxon>
        <taxon>Bacillota</taxon>
        <taxon>Bacilli</taxon>
        <taxon>Lactobacillales</taxon>
        <taxon>Lactobacillaceae</taxon>
        <taxon>Lentilactobacillus</taxon>
    </lineage>
</organism>
<dbReference type="Pfam" id="PF11683">
    <property type="entry name" value="DUF3278"/>
    <property type="match status" value="1"/>
</dbReference>
<evidence type="ECO:0008006" key="4">
    <source>
        <dbReference type="Google" id="ProtNLM"/>
    </source>
</evidence>
<dbReference type="InterPro" id="IPR021697">
    <property type="entry name" value="DUF3278"/>
</dbReference>
<proteinExistence type="predicted"/>
<evidence type="ECO:0000313" key="3">
    <source>
        <dbReference type="Proteomes" id="UP000295181"/>
    </source>
</evidence>
<dbReference type="Proteomes" id="UP000295181">
    <property type="component" value="Unassembled WGS sequence"/>
</dbReference>
<evidence type="ECO:0000313" key="2">
    <source>
        <dbReference type="EMBL" id="TDG74786.1"/>
    </source>
</evidence>
<keyword evidence="1" id="KW-0472">Membrane</keyword>
<accession>A0A4R5NJH0</accession>
<keyword evidence="1" id="KW-0812">Transmembrane</keyword>
<keyword evidence="1" id="KW-1133">Transmembrane helix</keyword>
<evidence type="ECO:0000256" key="1">
    <source>
        <dbReference type="SAM" id="Phobius"/>
    </source>
</evidence>
<protein>
    <recommendedName>
        <fullName evidence="4">DUF3278 domain-containing protein</fullName>
    </recommendedName>
</protein>
<dbReference type="EMBL" id="PUFP01000073">
    <property type="protein sequence ID" value="TDG74786.1"/>
    <property type="molecule type" value="Genomic_DNA"/>
</dbReference>
<feature type="transmembrane region" description="Helical" evidence="1">
    <location>
        <begin position="63"/>
        <end position="88"/>
    </location>
</feature>
<feature type="transmembrane region" description="Helical" evidence="1">
    <location>
        <begin position="36"/>
        <end position="57"/>
    </location>
</feature>
<reference evidence="2 3" key="1">
    <citation type="journal article" date="2019" name="Appl. Microbiol. Biotechnol.">
        <title>Uncovering carbohydrate metabolism through a genotype-phenotype association study of 56 lactic acid bacteria genomes.</title>
        <authorList>
            <person name="Buron-Moles G."/>
            <person name="Chailyan A."/>
            <person name="Dolejs I."/>
            <person name="Forster J."/>
            <person name="Miks M.H."/>
        </authorList>
    </citation>
    <scope>NUCLEOTIDE SEQUENCE [LARGE SCALE GENOMIC DNA]</scope>
    <source>
        <strain evidence="2 3">ATCC 4005</strain>
    </source>
</reference>
<gene>
    <name evidence="2" type="ORF">C5L32_002253</name>
</gene>
<feature type="transmembrane region" description="Helical" evidence="1">
    <location>
        <begin position="109"/>
        <end position="130"/>
    </location>
</feature>
<comment type="caution">
    <text evidence="2">The sequence shown here is derived from an EMBL/GenBank/DDBJ whole genome shotgun (WGS) entry which is preliminary data.</text>
</comment>
<dbReference type="GeneID" id="72460454"/>
<sequence>MKAKESFGSRLLMHWFGVKRPFDEYKHQQIGRIGTNAYMILAVYLLVSSIVAIFVGQKHPEEALMGLVMINIVMVGFVVNIYILIATTRAHIVTREIQATSRQEIIKKAVLKGIGFGIYFMVIMLMADILMDWYFDGTSPLNSVENMGVIWPNVRSGLFFGATMAIYEILTTKVYKE</sequence>
<feature type="transmembrane region" description="Helical" evidence="1">
    <location>
        <begin position="150"/>
        <end position="170"/>
    </location>
</feature>
<dbReference type="AlphaFoldDB" id="A0A4R5NJH0"/>
<dbReference type="RefSeq" id="WP_013728532.1">
    <property type="nucleotide sequence ID" value="NZ_AZDM01000009.1"/>
</dbReference>